<protein>
    <submittedName>
        <fullName evidence="3">FIST domain-containing protein</fullName>
    </submittedName>
</protein>
<evidence type="ECO:0000313" key="3">
    <source>
        <dbReference type="EMBL" id="PAB60229.1"/>
    </source>
</evidence>
<proteinExistence type="predicted"/>
<dbReference type="Pfam" id="PF08495">
    <property type="entry name" value="FIST"/>
    <property type="match status" value="1"/>
</dbReference>
<evidence type="ECO:0000259" key="2">
    <source>
        <dbReference type="SMART" id="SM01204"/>
    </source>
</evidence>
<dbReference type="SMART" id="SM00897">
    <property type="entry name" value="FIST"/>
    <property type="match status" value="1"/>
</dbReference>
<dbReference type="AlphaFoldDB" id="A0A267MKW5"/>
<dbReference type="Proteomes" id="UP000216024">
    <property type="component" value="Unassembled WGS sequence"/>
</dbReference>
<dbReference type="InterPro" id="IPR019494">
    <property type="entry name" value="FIST_C"/>
</dbReference>
<feature type="domain" description="FIST" evidence="1">
    <location>
        <begin position="20"/>
        <end position="197"/>
    </location>
</feature>
<keyword evidence="4" id="KW-1185">Reference proteome</keyword>
<sequence>MYLETLHKLKEKIDKMALTEKDELLILVGDKSCDEVNEIIEFCNEKNVKIFGGIYSGLLVGDKCHSEGFIMQKYTPVYTSVILPYMMRCNLDFTKLKNATALVLVDGLSSQMKALADTIYKKLDKNVKYIGGGAGFYSLEHKPCLFNNKGVFKDAMIVSIIEANSVIEVEHGWHKLAGPFRVTDSLDNILRTLDYDHAFEVYKHVIEDEANLTLFKSDFFEFAKDYPFGIIRDDKSHIVRDPIALNENSEIINVANIPMDCEVDILKGDIDSLMAASIKISRRCARQKFENYRPLLFDCISRAMFMNDRFEDELENIQQYMDVEVEGALSIGEVSSIKDGTLQIHNKSTVLGLLQL</sequence>
<dbReference type="Pfam" id="PF10442">
    <property type="entry name" value="FIST_C"/>
    <property type="match status" value="1"/>
</dbReference>
<evidence type="ECO:0000259" key="1">
    <source>
        <dbReference type="SMART" id="SM00897"/>
    </source>
</evidence>
<dbReference type="SMART" id="SM01204">
    <property type="entry name" value="FIST_C"/>
    <property type="match status" value="1"/>
</dbReference>
<organism evidence="3 4">
    <name type="scientific">Anaeromicrobium sediminis</name>
    <dbReference type="NCBI Taxonomy" id="1478221"/>
    <lineage>
        <taxon>Bacteria</taxon>
        <taxon>Bacillati</taxon>
        <taxon>Bacillota</taxon>
        <taxon>Clostridia</taxon>
        <taxon>Peptostreptococcales</taxon>
        <taxon>Thermotaleaceae</taxon>
        <taxon>Anaeromicrobium</taxon>
    </lineage>
</organism>
<feature type="domain" description="FIST C-domain" evidence="2">
    <location>
        <begin position="198"/>
        <end position="337"/>
    </location>
</feature>
<dbReference type="PANTHER" id="PTHR40252">
    <property type="entry name" value="BLR0328 PROTEIN"/>
    <property type="match status" value="1"/>
</dbReference>
<dbReference type="EMBL" id="NIBG01000003">
    <property type="protein sequence ID" value="PAB60229.1"/>
    <property type="molecule type" value="Genomic_DNA"/>
</dbReference>
<accession>A0A267MKW5</accession>
<reference evidence="3 4" key="1">
    <citation type="submission" date="2017-06" db="EMBL/GenBank/DDBJ databases">
        <title>Draft genome sequence of anaerobic fermentative bacterium Anaeromicrobium sediminis DY2726D isolated from West Pacific Ocean sediments.</title>
        <authorList>
            <person name="Zeng X."/>
        </authorList>
    </citation>
    <scope>NUCLEOTIDE SEQUENCE [LARGE SCALE GENOMIC DNA]</scope>
    <source>
        <strain evidence="3 4">DY2726D</strain>
    </source>
</reference>
<dbReference type="InterPro" id="IPR013702">
    <property type="entry name" value="FIST_domain_N"/>
</dbReference>
<evidence type="ECO:0000313" key="4">
    <source>
        <dbReference type="Proteomes" id="UP000216024"/>
    </source>
</evidence>
<name>A0A267MKW5_9FIRM</name>
<dbReference type="PANTHER" id="PTHR40252:SF2">
    <property type="entry name" value="BLR0328 PROTEIN"/>
    <property type="match status" value="1"/>
</dbReference>
<gene>
    <name evidence="3" type="ORF">CCE28_04845</name>
</gene>
<dbReference type="RefSeq" id="WP_095131545.1">
    <property type="nucleotide sequence ID" value="NZ_NIBG01000003.1"/>
</dbReference>
<dbReference type="OrthoDB" id="378730at2"/>
<comment type="caution">
    <text evidence="3">The sequence shown here is derived from an EMBL/GenBank/DDBJ whole genome shotgun (WGS) entry which is preliminary data.</text>
</comment>